<dbReference type="InterPro" id="IPR045015">
    <property type="entry name" value="AN-like"/>
</dbReference>
<dbReference type="InterPro" id="IPR006140">
    <property type="entry name" value="D-isomer_DH_NAD-bd"/>
</dbReference>
<accession>A0A2N9F280</accession>
<dbReference type="GO" id="GO:0051287">
    <property type="term" value="F:NAD binding"/>
    <property type="evidence" value="ECO:0007669"/>
    <property type="project" value="InterPro"/>
</dbReference>
<sequence>MSSKSESNNQRSSVTMPHRNNPTPLPLVVTLNCIEDCGLEQDSLAGVAAVEHVPLSRLGDGKIESAAAVVVHSLAYLPRAAQRRLRPYQLLLCLGSADRSVDSSLASDLGLRLLHVDASRAEEIADTVMALFLGLLRRTHLLSRHALSAAGWLGSVQPLCRGMRRCRGLVLGIIGRSASARSLATRSLAFKMSVLYFDVHEGKGNVSRSSKTFPSAARRMDTLNDLLAASDLISLHCALTNETVQIINADTLQHIKPGAFLVNTGSSQLLDDCAVKQLLIDGTLAGCALDGAEGPQWMEAWQTMKLSLRQFELISVSLIPTKKPYGAWWCCWDVEIKEMPNVLILPRSADYSEEVWMEIREKAISILQTFFFDGVVPKNAFSDEEELESEIGDENEQSDKQDKESVLQGSVGERLTDDVLASPESSQKKGGDKTKESPSQQQVSGLSQSTANRSEGRRSRSGKKAKKRHTRQKSQQKSDEPSAIEKESTLHREDDTAMSGTDQALSSSSRFASPEDSRSRKTPIESMQESTSDQLLKSSKKLSGKSDEQLKDGYVVALYARDRPVLHVSRQRVKGGGWFLDTMSNVTKRDPAAQFLVVFRNKVC</sequence>
<feature type="region of interest" description="Disordered" evidence="1">
    <location>
        <begin position="383"/>
        <end position="547"/>
    </location>
</feature>
<evidence type="ECO:0000259" key="2">
    <source>
        <dbReference type="Pfam" id="PF02826"/>
    </source>
</evidence>
<proteinExistence type="predicted"/>
<dbReference type="AlphaFoldDB" id="A0A2N9F280"/>
<dbReference type="Pfam" id="PF02826">
    <property type="entry name" value="2-Hacid_dh_C"/>
    <property type="match status" value="1"/>
</dbReference>
<dbReference type="PANTHER" id="PTHR43254:SF3">
    <property type="entry name" value="C-TERMINAL BINDING PROTEIN AN"/>
    <property type="match status" value="1"/>
</dbReference>
<feature type="compositionally biased region" description="Basic residues" evidence="1">
    <location>
        <begin position="459"/>
        <end position="474"/>
    </location>
</feature>
<feature type="compositionally biased region" description="Basic and acidic residues" evidence="1">
    <location>
        <begin position="476"/>
        <end position="495"/>
    </location>
</feature>
<dbReference type="SUPFAM" id="SSF51735">
    <property type="entry name" value="NAD(P)-binding Rossmann-fold domains"/>
    <property type="match status" value="1"/>
</dbReference>
<evidence type="ECO:0000313" key="3">
    <source>
        <dbReference type="EMBL" id="SPC81208.1"/>
    </source>
</evidence>
<organism evidence="3">
    <name type="scientific">Fagus sylvatica</name>
    <name type="common">Beechnut</name>
    <dbReference type="NCBI Taxonomy" id="28930"/>
    <lineage>
        <taxon>Eukaryota</taxon>
        <taxon>Viridiplantae</taxon>
        <taxon>Streptophyta</taxon>
        <taxon>Embryophyta</taxon>
        <taxon>Tracheophyta</taxon>
        <taxon>Spermatophyta</taxon>
        <taxon>Magnoliopsida</taxon>
        <taxon>eudicotyledons</taxon>
        <taxon>Gunneridae</taxon>
        <taxon>Pentapetalae</taxon>
        <taxon>rosids</taxon>
        <taxon>fabids</taxon>
        <taxon>Fagales</taxon>
        <taxon>Fagaceae</taxon>
        <taxon>Fagus</taxon>
    </lineage>
</organism>
<reference evidence="3" key="1">
    <citation type="submission" date="2018-02" db="EMBL/GenBank/DDBJ databases">
        <authorList>
            <person name="Cohen D.B."/>
            <person name="Kent A.D."/>
        </authorList>
    </citation>
    <scope>NUCLEOTIDE SEQUENCE</scope>
</reference>
<protein>
    <recommendedName>
        <fullName evidence="2">D-isomer specific 2-hydroxyacid dehydrogenase NAD-binding domain-containing protein</fullName>
    </recommendedName>
</protein>
<feature type="compositionally biased region" description="Polar residues" evidence="1">
    <location>
        <begin position="525"/>
        <end position="534"/>
    </location>
</feature>
<evidence type="ECO:0000256" key="1">
    <source>
        <dbReference type="SAM" id="MobiDB-lite"/>
    </source>
</evidence>
<name>A0A2N9F280_FAGSY</name>
<feature type="compositionally biased region" description="Polar residues" evidence="1">
    <location>
        <begin position="437"/>
        <end position="452"/>
    </location>
</feature>
<feature type="domain" description="D-isomer specific 2-hydroxyacid dehydrogenase NAD-binding" evidence="2">
    <location>
        <begin position="129"/>
        <end position="293"/>
    </location>
</feature>
<dbReference type="PANTHER" id="PTHR43254">
    <property type="entry name" value="C-TERMINAL BINDING PROTEIN AN-RELATED"/>
    <property type="match status" value="1"/>
</dbReference>
<gene>
    <name evidence="3" type="ORF">FSB_LOCUS9090</name>
</gene>
<dbReference type="GO" id="GO:0000226">
    <property type="term" value="P:microtubule cytoskeleton organization"/>
    <property type="evidence" value="ECO:0007669"/>
    <property type="project" value="InterPro"/>
</dbReference>
<feature type="compositionally biased region" description="Polar residues" evidence="1">
    <location>
        <begin position="498"/>
        <end position="511"/>
    </location>
</feature>
<feature type="region of interest" description="Disordered" evidence="1">
    <location>
        <begin position="1"/>
        <end position="21"/>
    </location>
</feature>
<feature type="compositionally biased region" description="Basic and acidic residues" evidence="1">
    <location>
        <begin position="426"/>
        <end position="436"/>
    </location>
</feature>
<dbReference type="InterPro" id="IPR036291">
    <property type="entry name" value="NAD(P)-bd_dom_sf"/>
</dbReference>
<dbReference type="EMBL" id="OIVN01000501">
    <property type="protein sequence ID" value="SPC81208.1"/>
    <property type="molecule type" value="Genomic_DNA"/>
</dbReference>
<feature type="compositionally biased region" description="Low complexity" evidence="1">
    <location>
        <begin position="1"/>
        <end position="13"/>
    </location>
</feature>
<feature type="compositionally biased region" description="Basic and acidic residues" evidence="1">
    <location>
        <begin position="513"/>
        <end position="523"/>
    </location>
</feature>
<dbReference type="Gene3D" id="3.40.50.720">
    <property type="entry name" value="NAD(P)-binding Rossmann-like Domain"/>
    <property type="match status" value="2"/>
</dbReference>
<feature type="compositionally biased region" description="Acidic residues" evidence="1">
    <location>
        <begin position="383"/>
        <end position="396"/>
    </location>
</feature>